<organism evidence="1 2">
    <name type="scientific">Lates japonicus</name>
    <name type="common">Japanese lates</name>
    <dbReference type="NCBI Taxonomy" id="270547"/>
    <lineage>
        <taxon>Eukaryota</taxon>
        <taxon>Metazoa</taxon>
        <taxon>Chordata</taxon>
        <taxon>Craniata</taxon>
        <taxon>Vertebrata</taxon>
        <taxon>Euteleostomi</taxon>
        <taxon>Actinopterygii</taxon>
        <taxon>Neopterygii</taxon>
        <taxon>Teleostei</taxon>
        <taxon>Neoteleostei</taxon>
        <taxon>Acanthomorphata</taxon>
        <taxon>Carangaria</taxon>
        <taxon>Carangaria incertae sedis</taxon>
        <taxon>Centropomidae</taxon>
        <taxon>Lates</taxon>
    </lineage>
</organism>
<reference evidence="1" key="1">
    <citation type="submission" date="2022-08" db="EMBL/GenBank/DDBJ databases">
        <title>Genome sequencing of akame (Lates japonicus).</title>
        <authorList>
            <person name="Hashiguchi Y."/>
            <person name="Takahashi H."/>
        </authorList>
    </citation>
    <scope>NUCLEOTIDE SEQUENCE</scope>
    <source>
        <strain evidence="1">Kochi</strain>
    </source>
</reference>
<evidence type="ECO:0000313" key="2">
    <source>
        <dbReference type="Proteomes" id="UP001279410"/>
    </source>
</evidence>
<evidence type="ECO:0000313" key="1">
    <source>
        <dbReference type="EMBL" id="GLD62565.1"/>
    </source>
</evidence>
<keyword evidence="1" id="KW-0675">Receptor</keyword>
<dbReference type="EMBL" id="BRZM01000053">
    <property type="protein sequence ID" value="GLD62565.1"/>
    <property type="molecule type" value="Genomic_DNA"/>
</dbReference>
<dbReference type="Proteomes" id="UP001279410">
    <property type="component" value="Unassembled WGS sequence"/>
</dbReference>
<dbReference type="AlphaFoldDB" id="A0AAD3RC35"/>
<accession>A0AAD3RC35</accession>
<sequence length="214" mass="23629">MNDMFSSAGWQSMGVKRAMGRSRTQVYRVEHSRTVGLLAAPLHLSTPKFWRVVSDKPRSVEASIVILEDREFCPRLWRYGIATGCRISISLCIEIASNDDKPRFSSDGDAAPHHQNASTRRCYSIDAAISIAFSASSPHFDSMIQNLDSSLNVTFLHMFEFQMHLLPTAVQTGLTVKGSHGRPPGSPMRLEIGCMQSVPDCLGRELSAISSCKP</sequence>
<proteinExistence type="predicted"/>
<comment type="caution">
    <text evidence="1">The sequence shown here is derived from an EMBL/GenBank/DDBJ whole genome shotgun (WGS) entry which is preliminary data.</text>
</comment>
<keyword evidence="2" id="KW-1185">Reference proteome</keyword>
<gene>
    <name evidence="1" type="ORF">AKAME5_001426900</name>
</gene>
<protein>
    <submittedName>
        <fullName evidence="1">G protein-coupled receptor, class C, group 5, member Bb</fullName>
    </submittedName>
</protein>
<name>A0AAD3RC35_LATJO</name>